<evidence type="ECO:0000313" key="1">
    <source>
        <dbReference type="EMBL" id="KAF7306424.1"/>
    </source>
</evidence>
<gene>
    <name evidence="1" type="ORF">MIND_00433600</name>
</gene>
<keyword evidence="2" id="KW-1185">Reference proteome</keyword>
<dbReference type="GeneID" id="59343667"/>
<dbReference type="AlphaFoldDB" id="A0A8H6SW18"/>
<dbReference type="Proteomes" id="UP000636479">
    <property type="component" value="Unassembled WGS sequence"/>
</dbReference>
<comment type="caution">
    <text evidence="1">The sequence shown here is derived from an EMBL/GenBank/DDBJ whole genome shotgun (WGS) entry which is preliminary data.</text>
</comment>
<sequence length="148" mass="15955">MPTPPEYYVRLQRGITGGFVPPAPTAVFTITQTAQAPSLAITKSERTPGTRVLGDAVPKTLNADTEITVLVDELQSILKSLPLESPPGCEDIYALDTSITWGSDDLEWRNGGPAGCGRSTSAVQPTQEEKDKFKRAVEIVEQLVSRAE</sequence>
<dbReference type="EMBL" id="JACAZF010000004">
    <property type="protein sequence ID" value="KAF7306424.1"/>
    <property type="molecule type" value="Genomic_DNA"/>
</dbReference>
<dbReference type="OrthoDB" id="5366606at2759"/>
<reference evidence="1" key="1">
    <citation type="submission" date="2020-05" db="EMBL/GenBank/DDBJ databases">
        <title>Mycena genomes resolve the evolution of fungal bioluminescence.</title>
        <authorList>
            <person name="Tsai I.J."/>
        </authorList>
    </citation>
    <scope>NUCLEOTIDE SEQUENCE</scope>
    <source>
        <strain evidence="1">171206Taipei</strain>
    </source>
</reference>
<dbReference type="RefSeq" id="XP_037221443.1">
    <property type="nucleotide sequence ID" value="XM_037361151.1"/>
</dbReference>
<protein>
    <submittedName>
        <fullName evidence="1">Uncharacterized protein</fullName>
    </submittedName>
</protein>
<name>A0A8H6SW18_9AGAR</name>
<organism evidence="1 2">
    <name type="scientific">Mycena indigotica</name>
    <dbReference type="NCBI Taxonomy" id="2126181"/>
    <lineage>
        <taxon>Eukaryota</taxon>
        <taxon>Fungi</taxon>
        <taxon>Dikarya</taxon>
        <taxon>Basidiomycota</taxon>
        <taxon>Agaricomycotina</taxon>
        <taxon>Agaricomycetes</taxon>
        <taxon>Agaricomycetidae</taxon>
        <taxon>Agaricales</taxon>
        <taxon>Marasmiineae</taxon>
        <taxon>Mycenaceae</taxon>
        <taxon>Mycena</taxon>
    </lineage>
</organism>
<evidence type="ECO:0000313" key="2">
    <source>
        <dbReference type="Proteomes" id="UP000636479"/>
    </source>
</evidence>
<accession>A0A8H6SW18</accession>
<proteinExistence type="predicted"/>